<evidence type="ECO:0000313" key="1">
    <source>
        <dbReference type="EMBL" id="KAK9732755.1"/>
    </source>
</evidence>
<evidence type="ECO:0000313" key="2">
    <source>
        <dbReference type="Proteomes" id="UP001443914"/>
    </source>
</evidence>
<name>A0AAW1LI17_SAPOF</name>
<keyword evidence="2" id="KW-1185">Reference proteome</keyword>
<protein>
    <submittedName>
        <fullName evidence="1">Uncharacterized protein</fullName>
    </submittedName>
</protein>
<accession>A0AAW1LI17</accession>
<dbReference type="EMBL" id="JBDFQZ010000004">
    <property type="protein sequence ID" value="KAK9732755.1"/>
    <property type="molecule type" value="Genomic_DNA"/>
</dbReference>
<dbReference type="Proteomes" id="UP001443914">
    <property type="component" value="Unassembled WGS sequence"/>
</dbReference>
<sequence length="110" mass="12467">MLKVLTYQCNGGVKKCSSHKSSTLLNTPVCYTHTPNSTYSPHLQIARNLDKLDDCLNASVKTNSTDLSNIHHYGTYKQCSTTMMSMKYHRKKTLTQSIVFRHSSRAIELL</sequence>
<organism evidence="1 2">
    <name type="scientific">Saponaria officinalis</name>
    <name type="common">Common soapwort</name>
    <name type="synonym">Lychnis saponaria</name>
    <dbReference type="NCBI Taxonomy" id="3572"/>
    <lineage>
        <taxon>Eukaryota</taxon>
        <taxon>Viridiplantae</taxon>
        <taxon>Streptophyta</taxon>
        <taxon>Embryophyta</taxon>
        <taxon>Tracheophyta</taxon>
        <taxon>Spermatophyta</taxon>
        <taxon>Magnoliopsida</taxon>
        <taxon>eudicotyledons</taxon>
        <taxon>Gunneridae</taxon>
        <taxon>Pentapetalae</taxon>
        <taxon>Caryophyllales</taxon>
        <taxon>Caryophyllaceae</taxon>
        <taxon>Caryophylleae</taxon>
        <taxon>Saponaria</taxon>
    </lineage>
</organism>
<reference evidence="1" key="1">
    <citation type="submission" date="2024-03" db="EMBL/GenBank/DDBJ databases">
        <title>WGS assembly of Saponaria officinalis var. Norfolk2.</title>
        <authorList>
            <person name="Jenkins J."/>
            <person name="Shu S."/>
            <person name="Grimwood J."/>
            <person name="Barry K."/>
            <person name="Goodstein D."/>
            <person name="Schmutz J."/>
            <person name="Leebens-Mack J."/>
            <person name="Osbourn A."/>
        </authorList>
    </citation>
    <scope>NUCLEOTIDE SEQUENCE [LARGE SCALE GENOMIC DNA]</scope>
    <source>
        <strain evidence="1">JIC</strain>
    </source>
</reference>
<dbReference type="AlphaFoldDB" id="A0AAW1LI17"/>
<proteinExistence type="predicted"/>
<gene>
    <name evidence="1" type="ORF">RND81_04G019800</name>
</gene>
<comment type="caution">
    <text evidence="1">The sequence shown here is derived from an EMBL/GenBank/DDBJ whole genome shotgun (WGS) entry which is preliminary data.</text>
</comment>